<dbReference type="PROSITE" id="PS50157">
    <property type="entry name" value="ZINC_FINGER_C2H2_2"/>
    <property type="match status" value="7"/>
</dbReference>
<dbReference type="PROSITE" id="PS00028">
    <property type="entry name" value="ZINC_FINGER_C2H2_1"/>
    <property type="match status" value="6"/>
</dbReference>
<feature type="domain" description="C2H2-type" evidence="7">
    <location>
        <begin position="245"/>
        <end position="272"/>
    </location>
</feature>
<dbReference type="PROSITE" id="PS50805">
    <property type="entry name" value="KRAB"/>
    <property type="match status" value="1"/>
</dbReference>
<keyword evidence="2" id="KW-0677">Repeat</keyword>
<keyword evidence="5" id="KW-0539">Nucleus</keyword>
<dbReference type="SMART" id="SM00355">
    <property type="entry name" value="ZnF_C2H2"/>
    <property type="match status" value="7"/>
</dbReference>
<evidence type="ECO:0000256" key="5">
    <source>
        <dbReference type="ARBA" id="ARBA00023242"/>
    </source>
</evidence>
<dbReference type="InterPro" id="IPR036236">
    <property type="entry name" value="Znf_C2H2_sf"/>
</dbReference>
<sequence>MIPQKVTLEDVAVSFTEEEWALLDPGQRALHWEIMKENLALLVSLAPGVGGSRSEEEWLQICLEKFTEREKTQRIKTESKEKRNESFSFPHRNFREFSSVQEEIDQSKESVCNCQTSLNYHWQIHQGRKMVECSEYSEDFCDTSSLERELMMQSEKAPFRYMDCEKGINQSTDTDLPCHMIHHPGEKPFECPECGKKFSHSTNFAHDMGVHPGTKPFRCSECGKCFSQRTHLVRHMRIHTGEKPFKCLECGKSFNDRSTLSSHQRIHTGEKSFKCSECGKSFRHRSTLCSHMRIHTGEKPFKCMQCEKTFHQGASFRSHMRIHTGEKPFQCLECGKTFSQRTHLVPHMRIHTGEKPFPCLECGKCFKQRAHLTSHSRIHKERKR</sequence>
<keyword evidence="9" id="KW-1185">Reference proteome</keyword>
<dbReference type="GeneID" id="140704753"/>
<evidence type="ECO:0000313" key="10">
    <source>
        <dbReference type="RefSeq" id="XP_072847839.1"/>
    </source>
</evidence>
<evidence type="ECO:0000256" key="4">
    <source>
        <dbReference type="ARBA" id="ARBA00022833"/>
    </source>
</evidence>
<feature type="domain" description="C2H2-type" evidence="7">
    <location>
        <begin position="329"/>
        <end position="356"/>
    </location>
</feature>
<dbReference type="Pfam" id="PF01352">
    <property type="entry name" value="KRAB"/>
    <property type="match status" value="1"/>
</dbReference>
<protein>
    <recommendedName>
        <fullName evidence="11">Gastrula zinc finger protein XlCGF8.2DB-like</fullName>
    </recommendedName>
</protein>
<keyword evidence="3 6" id="KW-0863">Zinc-finger</keyword>
<dbReference type="SUPFAM" id="SSF109640">
    <property type="entry name" value="KRAB domain (Kruppel-associated box)"/>
    <property type="match status" value="1"/>
</dbReference>
<evidence type="ECO:0000256" key="3">
    <source>
        <dbReference type="ARBA" id="ARBA00022771"/>
    </source>
</evidence>
<evidence type="ECO:0000256" key="2">
    <source>
        <dbReference type="ARBA" id="ARBA00022737"/>
    </source>
</evidence>
<dbReference type="Pfam" id="PF00096">
    <property type="entry name" value="zf-C2H2"/>
    <property type="match status" value="5"/>
</dbReference>
<feature type="domain" description="C2H2-type" evidence="7">
    <location>
        <begin position="189"/>
        <end position="216"/>
    </location>
</feature>
<reference evidence="10" key="2">
    <citation type="submission" date="2025-08" db="UniProtKB">
        <authorList>
            <consortium name="RefSeq"/>
        </authorList>
    </citation>
    <scope>IDENTIFICATION</scope>
</reference>
<keyword evidence="1" id="KW-0479">Metal-binding</keyword>
<dbReference type="RefSeq" id="XP_072847839.1">
    <property type="nucleotide sequence ID" value="XM_072991738.1"/>
</dbReference>
<evidence type="ECO:0008006" key="11">
    <source>
        <dbReference type="Google" id="ProtNLM"/>
    </source>
</evidence>
<evidence type="ECO:0000256" key="1">
    <source>
        <dbReference type="ARBA" id="ARBA00022723"/>
    </source>
</evidence>
<keyword evidence="4" id="KW-0862">Zinc</keyword>
<dbReference type="Proteomes" id="UP001652642">
    <property type="component" value="Chromosome 2"/>
</dbReference>
<dbReference type="CDD" id="cd07765">
    <property type="entry name" value="KRAB_A-box"/>
    <property type="match status" value="1"/>
</dbReference>
<accession>A0ABM5FR22</accession>
<dbReference type="PANTHER" id="PTHR14003">
    <property type="entry name" value="TRANSCRIPTIONAL REPRESSOR PROTEIN YY"/>
    <property type="match status" value="1"/>
</dbReference>
<organism evidence="9 10">
    <name type="scientific">Pogona vitticeps</name>
    <name type="common">central bearded dragon</name>
    <dbReference type="NCBI Taxonomy" id="103695"/>
    <lineage>
        <taxon>Eukaryota</taxon>
        <taxon>Metazoa</taxon>
        <taxon>Chordata</taxon>
        <taxon>Craniata</taxon>
        <taxon>Vertebrata</taxon>
        <taxon>Euteleostomi</taxon>
        <taxon>Lepidosauria</taxon>
        <taxon>Squamata</taxon>
        <taxon>Bifurcata</taxon>
        <taxon>Unidentata</taxon>
        <taxon>Episquamata</taxon>
        <taxon>Toxicofera</taxon>
        <taxon>Iguania</taxon>
        <taxon>Acrodonta</taxon>
        <taxon>Agamidae</taxon>
        <taxon>Amphibolurinae</taxon>
        <taxon>Pogona</taxon>
    </lineage>
</organism>
<dbReference type="Gene3D" id="6.10.140.140">
    <property type="match status" value="1"/>
</dbReference>
<feature type="domain" description="C2H2-type" evidence="7">
    <location>
        <begin position="217"/>
        <end position="244"/>
    </location>
</feature>
<feature type="domain" description="C2H2-type" evidence="7">
    <location>
        <begin position="301"/>
        <end position="328"/>
    </location>
</feature>
<dbReference type="InterPro" id="IPR013087">
    <property type="entry name" value="Znf_C2H2_type"/>
</dbReference>
<dbReference type="Pfam" id="PF13465">
    <property type="entry name" value="zf-H2C2_2"/>
    <property type="match status" value="1"/>
</dbReference>
<feature type="domain" description="C2H2-type" evidence="7">
    <location>
        <begin position="357"/>
        <end position="384"/>
    </location>
</feature>
<evidence type="ECO:0000256" key="6">
    <source>
        <dbReference type="PROSITE-ProRule" id="PRU00042"/>
    </source>
</evidence>
<evidence type="ECO:0000259" key="7">
    <source>
        <dbReference type="PROSITE" id="PS50157"/>
    </source>
</evidence>
<dbReference type="SMART" id="SM00349">
    <property type="entry name" value="KRAB"/>
    <property type="match status" value="1"/>
</dbReference>
<evidence type="ECO:0000259" key="8">
    <source>
        <dbReference type="PROSITE" id="PS50805"/>
    </source>
</evidence>
<evidence type="ECO:0000313" key="9">
    <source>
        <dbReference type="Proteomes" id="UP001652642"/>
    </source>
</evidence>
<feature type="domain" description="KRAB" evidence="8">
    <location>
        <begin position="6"/>
        <end position="82"/>
    </location>
</feature>
<dbReference type="PANTHER" id="PTHR14003:SF23">
    <property type="entry name" value="ZINC FINGER PROTEIN 143"/>
    <property type="match status" value="1"/>
</dbReference>
<feature type="domain" description="C2H2-type" evidence="7">
    <location>
        <begin position="273"/>
        <end position="300"/>
    </location>
</feature>
<dbReference type="InterPro" id="IPR001909">
    <property type="entry name" value="KRAB"/>
</dbReference>
<name>A0ABM5FR22_9SAUR</name>
<dbReference type="Gene3D" id="3.30.160.60">
    <property type="entry name" value="Classic Zinc Finger"/>
    <property type="match status" value="8"/>
</dbReference>
<proteinExistence type="predicted"/>
<reference evidence="9" key="1">
    <citation type="submission" date="2025-05" db="UniProtKB">
        <authorList>
            <consortium name="RefSeq"/>
        </authorList>
    </citation>
    <scope>NUCLEOTIDE SEQUENCE [LARGE SCALE GENOMIC DNA]</scope>
</reference>
<dbReference type="InterPro" id="IPR036051">
    <property type="entry name" value="KRAB_dom_sf"/>
</dbReference>
<dbReference type="SUPFAM" id="SSF57667">
    <property type="entry name" value="beta-beta-alpha zinc fingers"/>
    <property type="match status" value="5"/>
</dbReference>
<gene>
    <name evidence="10" type="primary">LOC140704753</name>
</gene>